<dbReference type="Gene3D" id="3.40.50.790">
    <property type="match status" value="1"/>
</dbReference>
<evidence type="ECO:0000256" key="3">
    <source>
        <dbReference type="ARBA" id="ARBA00022555"/>
    </source>
</evidence>
<dbReference type="InterPro" id="IPR016095">
    <property type="entry name" value="Ribosomal_uL1_3-a/b-sand"/>
</dbReference>
<evidence type="ECO:0000313" key="13">
    <source>
        <dbReference type="Proteomes" id="UP000019330"/>
    </source>
</evidence>
<keyword evidence="13" id="KW-1185">Reference proteome</keyword>
<dbReference type="CDD" id="cd00403">
    <property type="entry name" value="Ribosomal_L1"/>
    <property type="match status" value="1"/>
</dbReference>
<dbReference type="PANTHER" id="PTHR36427:SF3">
    <property type="entry name" value="LARGE RIBOSOMAL SUBUNIT PROTEIN UL1M"/>
    <property type="match status" value="1"/>
</dbReference>
<name>W5SV56_9SPIR</name>
<dbReference type="Proteomes" id="UP000019330">
    <property type="component" value="Chromosome"/>
</dbReference>
<evidence type="ECO:0000256" key="9">
    <source>
        <dbReference type="ARBA" id="ARBA00035241"/>
    </source>
</evidence>
<evidence type="ECO:0000256" key="6">
    <source>
        <dbReference type="ARBA" id="ARBA00022884"/>
    </source>
</evidence>
<dbReference type="NCBIfam" id="TIGR01169">
    <property type="entry name" value="rplA_bact"/>
    <property type="match status" value="1"/>
</dbReference>
<dbReference type="SUPFAM" id="SSF56808">
    <property type="entry name" value="Ribosomal protein L1"/>
    <property type="match status" value="1"/>
</dbReference>
<dbReference type="FunFam" id="3.40.50.790:FF:000001">
    <property type="entry name" value="50S ribosomal protein L1"/>
    <property type="match status" value="1"/>
</dbReference>
<dbReference type="InterPro" id="IPR023673">
    <property type="entry name" value="Ribosomal_uL1_CS"/>
</dbReference>
<dbReference type="EMBL" id="CP005745">
    <property type="protein sequence ID" value="AHH10563.1"/>
    <property type="molecule type" value="Genomic_DNA"/>
</dbReference>
<dbReference type="PIRSF" id="PIRSF002155">
    <property type="entry name" value="Ribosomal_L1"/>
    <property type="match status" value="1"/>
</dbReference>
<dbReference type="RefSeq" id="WP_025408033.1">
    <property type="nucleotide sequence ID" value="NZ_CP005745.1"/>
</dbReference>
<keyword evidence="7 10" id="KW-0689">Ribosomal protein</keyword>
<comment type="similarity">
    <text evidence="1 10 11">Belongs to the universal ribosomal protein uL1 family.</text>
</comment>
<dbReference type="GO" id="GO:0015934">
    <property type="term" value="C:large ribosomal subunit"/>
    <property type="evidence" value="ECO:0007669"/>
    <property type="project" value="InterPro"/>
</dbReference>
<keyword evidence="6 10" id="KW-0694">RNA-binding</keyword>
<comment type="function">
    <text evidence="10">Binds directly to 23S rRNA. The L1 stalk is quite mobile in the ribosome, and is involved in E site tRNA release.</text>
</comment>
<dbReference type="Pfam" id="PF00687">
    <property type="entry name" value="Ribosomal_L1"/>
    <property type="match status" value="1"/>
</dbReference>
<proteinExistence type="inferred from homology"/>
<accession>W5SV56</accession>
<keyword evidence="5 10" id="KW-0810">Translation regulation</keyword>
<dbReference type="GO" id="GO:0006412">
    <property type="term" value="P:translation"/>
    <property type="evidence" value="ECO:0007669"/>
    <property type="project" value="UniProtKB-UniRule"/>
</dbReference>
<dbReference type="eggNOG" id="COG0081">
    <property type="taxonomic scope" value="Bacteria"/>
</dbReference>
<dbReference type="InterPro" id="IPR023674">
    <property type="entry name" value="Ribosomal_uL1-like"/>
</dbReference>
<dbReference type="STRING" id="1313292.BCO_0076200"/>
<dbReference type="InterPro" id="IPR028364">
    <property type="entry name" value="Ribosomal_uL1/biogenesis"/>
</dbReference>
<dbReference type="Gene3D" id="3.30.190.20">
    <property type="match status" value="1"/>
</dbReference>
<sequence>MAKSGKKYIQALSKVDKLKSYSIDDAISLLKAIKFVKFDETIDVSVNLNLKKNHTVRDTVVLPNQFMKEKRILVFAKGDKAEEAKEAGAAYVGDEDLINKVKGGFSDFDIVVATPDMMKDVGRLGPILGKRGLMPNPKTQTITNDLKGTIASLKKGRTEFRANKNGVINFSVGKSSMDNEKVKENYNEFIKALLKRRPSDLKGIFVDSVYISSTMGPSVKIDFV</sequence>
<dbReference type="AlphaFoldDB" id="W5SV56"/>
<evidence type="ECO:0000256" key="10">
    <source>
        <dbReference type="HAMAP-Rule" id="MF_01318"/>
    </source>
</evidence>
<reference evidence="12" key="1">
    <citation type="submission" date="2013-04" db="EMBL/GenBank/DDBJ databases">
        <title>Comparative Genomics of Relapsing Fever Spirochetes.</title>
        <authorList>
            <person name="Schwan T.G."/>
            <person name="Raffel S.J."/>
            <person name="Porcella S.F."/>
            <person name="Martens C.A."/>
            <person name="Bruno D.P."/>
            <person name="Ricklefs S.M."/>
            <person name="Barbian K.B."/>
        </authorList>
    </citation>
    <scope>NUCLEOTIDE SEQUENCE [LARGE SCALE GENOMIC DNA]</scope>
    <source>
        <strain evidence="12">Co53</strain>
    </source>
</reference>
<dbReference type="GO" id="GO:0006417">
    <property type="term" value="P:regulation of translation"/>
    <property type="evidence" value="ECO:0007669"/>
    <property type="project" value="UniProtKB-KW"/>
</dbReference>
<dbReference type="GO" id="GO:0019843">
    <property type="term" value="F:rRNA binding"/>
    <property type="evidence" value="ECO:0007669"/>
    <property type="project" value="UniProtKB-UniRule"/>
</dbReference>
<keyword evidence="2 10" id="KW-0678">Repressor</keyword>
<dbReference type="PATRIC" id="fig|1313292.3.peg.412"/>
<dbReference type="GO" id="GO:0000049">
    <property type="term" value="F:tRNA binding"/>
    <property type="evidence" value="ECO:0007669"/>
    <property type="project" value="UniProtKB-KW"/>
</dbReference>
<comment type="subunit">
    <text evidence="10">Part of the 50S ribosomal subunit.</text>
</comment>
<dbReference type="OrthoDB" id="9803740at2"/>
<gene>
    <name evidence="10" type="primary">rplA</name>
    <name evidence="12" type="ORF">BCO_0076200</name>
</gene>
<keyword evidence="8 10" id="KW-0687">Ribonucleoprotein</keyword>
<evidence type="ECO:0000256" key="8">
    <source>
        <dbReference type="ARBA" id="ARBA00023274"/>
    </source>
</evidence>
<keyword evidence="3 10" id="KW-0820">tRNA-binding</keyword>
<organism evidence="12 13">
    <name type="scientific">Borrelia coriaceae ATCC 43381</name>
    <dbReference type="NCBI Taxonomy" id="1408429"/>
    <lineage>
        <taxon>Bacteria</taxon>
        <taxon>Pseudomonadati</taxon>
        <taxon>Spirochaetota</taxon>
        <taxon>Spirochaetia</taxon>
        <taxon>Spirochaetales</taxon>
        <taxon>Borreliaceae</taxon>
        <taxon>Borrelia</taxon>
    </lineage>
</organism>
<evidence type="ECO:0000256" key="1">
    <source>
        <dbReference type="ARBA" id="ARBA00010531"/>
    </source>
</evidence>
<dbReference type="HAMAP" id="MF_01318_B">
    <property type="entry name" value="Ribosomal_uL1_B"/>
    <property type="match status" value="1"/>
</dbReference>
<dbReference type="PROSITE" id="PS01199">
    <property type="entry name" value="RIBOSOMAL_L1"/>
    <property type="match status" value="1"/>
</dbReference>
<dbReference type="HOGENOM" id="CLU_062853_0_0_12"/>
<evidence type="ECO:0000256" key="5">
    <source>
        <dbReference type="ARBA" id="ARBA00022845"/>
    </source>
</evidence>
<evidence type="ECO:0000313" key="12">
    <source>
        <dbReference type="EMBL" id="AHH10563.1"/>
    </source>
</evidence>
<evidence type="ECO:0000256" key="4">
    <source>
        <dbReference type="ARBA" id="ARBA00022730"/>
    </source>
</evidence>
<evidence type="ECO:0000256" key="2">
    <source>
        <dbReference type="ARBA" id="ARBA00022491"/>
    </source>
</evidence>
<protein>
    <recommendedName>
        <fullName evidence="9 10">Large ribosomal subunit protein uL1</fullName>
    </recommendedName>
</protein>
<dbReference type="GO" id="GO:0003735">
    <property type="term" value="F:structural constituent of ribosome"/>
    <property type="evidence" value="ECO:0007669"/>
    <property type="project" value="InterPro"/>
</dbReference>
<dbReference type="InterPro" id="IPR002143">
    <property type="entry name" value="Ribosomal_uL1"/>
</dbReference>
<comment type="function">
    <text evidence="10">Protein L1 is also a translational repressor protein, it controls the translation of the L11 operon by binding to its mRNA.</text>
</comment>
<keyword evidence="4 10" id="KW-0699">rRNA-binding</keyword>
<dbReference type="PANTHER" id="PTHR36427">
    <property type="entry name" value="54S RIBOSOMAL PROTEIN L1, MITOCHONDRIAL"/>
    <property type="match status" value="1"/>
</dbReference>
<dbReference type="InterPro" id="IPR005878">
    <property type="entry name" value="Ribosom_uL1_bac-type"/>
</dbReference>
<evidence type="ECO:0000256" key="7">
    <source>
        <dbReference type="ARBA" id="ARBA00022980"/>
    </source>
</evidence>
<evidence type="ECO:0000256" key="11">
    <source>
        <dbReference type="RuleBase" id="RU000659"/>
    </source>
</evidence>